<reference evidence="1 3" key="1">
    <citation type="submission" date="2016-03" db="EMBL/GenBank/DDBJ databases">
        <title>Complete genome sequence of Shewanella psychrophila WP2, a deep sea bacterium isolated from west Pacific sediment.</title>
        <authorList>
            <person name="Xu G."/>
            <person name="Jian H."/>
        </authorList>
    </citation>
    <scope>NUCLEOTIDE SEQUENCE [LARGE SCALE GENOMIC DNA]</scope>
    <source>
        <strain evidence="1 3">WP2</strain>
    </source>
</reference>
<dbReference type="KEGG" id="spsw:Sps_04017"/>
<proteinExistence type="predicted"/>
<dbReference type="KEGG" id="spsw:Sps_04010"/>
<evidence type="ECO:0000313" key="1">
    <source>
        <dbReference type="EMBL" id="AQS39125.1"/>
    </source>
</evidence>
<dbReference type="AlphaFoldDB" id="A0A1S6HUA0"/>
<protein>
    <submittedName>
        <fullName evidence="1">Uncharacterized protein</fullName>
    </submittedName>
</protein>
<sequence length="45" mass="5321">MLSLPLVCVVISHYEDTLLKRFGYFRFLFNAVKQICFIKVSNGFY</sequence>
<dbReference type="STRING" id="225848.Sps_04010"/>
<evidence type="ECO:0000313" key="2">
    <source>
        <dbReference type="EMBL" id="AQS39132.1"/>
    </source>
</evidence>
<keyword evidence="3" id="KW-1185">Reference proteome</keyword>
<organism evidence="1 3">
    <name type="scientific">Shewanella psychrophila</name>
    <dbReference type="NCBI Taxonomy" id="225848"/>
    <lineage>
        <taxon>Bacteria</taxon>
        <taxon>Pseudomonadati</taxon>
        <taxon>Pseudomonadota</taxon>
        <taxon>Gammaproteobacteria</taxon>
        <taxon>Alteromonadales</taxon>
        <taxon>Shewanellaceae</taxon>
        <taxon>Shewanella</taxon>
    </lineage>
</organism>
<accession>A0A1S6HUA0</accession>
<dbReference type="EMBL" id="CP014782">
    <property type="protein sequence ID" value="AQS39132.1"/>
    <property type="molecule type" value="Genomic_DNA"/>
</dbReference>
<dbReference type="EMBL" id="CP014782">
    <property type="protein sequence ID" value="AQS39125.1"/>
    <property type="molecule type" value="Genomic_DNA"/>
</dbReference>
<gene>
    <name evidence="1" type="ORF">Sps_04010</name>
    <name evidence="2" type="ORF">Sps_04017</name>
</gene>
<evidence type="ECO:0000313" key="3">
    <source>
        <dbReference type="Proteomes" id="UP000189545"/>
    </source>
</evidence>
<dbReference type="Proteomes" id="UP000189545">
    <property type="component" value="Chromosome"/>
</dbReference>
<name>A0A1S6HUA0_9GAMM</name>